<name>A0A9D0ZN82_9FIRM</name>
<reference evidence="7" key="1">
    <citation type="submission" date="2020-10" db="EMBL/GenBank/DDBJ databases">
        <authorList>
            <person name="Gilroy R."/>
        </authorList>
    </citation>
    <scope>NUCLEOTIDE SEQUENCE</scope>
    <source>
        <strain evidence="7">ChiSjej6B24-2974</strain>
    </source>
</reference>
<reference evidence="7" key="2">
    <citation type="journal article" date="2021" name="PeerJ">
        <title>Extensive microbial diversity within the chicken gut microbiome revealed by metagenomics and culture.</title>
        <authorList>
            <person name="Gilroy R."/>
            <person name="Ravi A."/>
            <person name="Getino M."/>
            <person name="Pursley I."/>
            <person name="Horton D.L."/>
            <person name="Alikhan N.F."/>
            <person name="Baker D."/>
            <person name="Gharbi K."/>
            <person name="Hall N."/>
            <person name="Watson M."/>
            <person name="Adriaenssens E.M."/>
            <person name="Foster-Nyarko E."/>
            <person name="Jarju S."/>
            <person name="Secka A."/>
            <person name="Antonio M."/>
            <person name="Oren A."/>
            <person name="Chaudhuri R.R."/>
            <person name="La Ragione R."/>
            <person name="Hildebrand F."/>
            <person name="Pallen M.J."/>
        </authorList>
    </citation>
    <scope>NUCLEOTIDE SEQUENCE</scope>
    <source>
        <strain evidence="7">ChiSjej6B24-2974</strain>
    </source>
</reference>
<dbReference type="GO" id="GO:0004788">
    <property type="term" value="F:thiamine diphosphokinase activity"/>
    <property type="evidence" value="ECO:0007669"/>
    <property type="project" value="UniProtKB-UniRule"/>
</dbReference>
<dbReference type="InterPro" id="IPR007371">
    <property type="entry name" value="TPK_catalytic"/>
</dbReference>
<dbReference type="PANTHER" id="PTHR41299">
    <property type="entry name" value="THIAMINE PYROPHOSPHOKINASE"/>
    <property type="match status" value="1"/>
</dbReference>
<keyword evidence="1 7" id="KW-0808">Transferase</keyword>
<dbReference type="EC" id="2.7.6.2" evidence="5"/>
<organism evidence="7 8">
    <name type="scientific">Candidatus Pullichristensenella stercorigallinarum</name>
    <dbReference type="NCBI Taxonomy" id="2840909"/>
    <lineage>
        <taxon>Bacteria</taxon>
        <taxon>Bacillati</taxon>
        <taxon>Bacillota</taxon>
        <taxon>Clostridia</taxon>
        <taxon>Candidatus Pullichristensenella</taxon>
    </lineage>
</organism>
<dbReference type="Proteomes" id="UP000824260">
    <property type="component" value="Unassembled WGS sequence"/>
</dbReference>
<dbReference type="Gene3D" id="3.40.50.10240">
    <property type="entry name" value="Thiamin pyrophosphokinase, catalytic domain"/>
    <property type="match status" value="1"/>
</dbReference>
<dbReference type="NCBIfam" id="TIGR01378">
    <property type="entry name" value="thi_PPkinase"/>
    <property type="match status" value="1"/>
</dbReference>
<dbReference type="GO" id="GO:0030975">
    <property type="term" value="F:thiamine binding"/>
    <property type="evidence" value="ECO:0007669"/>
    <property type="project" value="InterPro"/>
</dbReference>
<evidence type="ECO:0000313" key="8">
    <source>
        <dbReference type="Proteomes" id="UP000824260"/>
    </source>
</evidence>
<dbReference type="InterPro" id="IPR036759">
    <property type="entry name" value="TPK_catalytic_sf"/>
</dbReference>
<dbReference type="GO" id="GO:0009229">
    <property type="term" value="P:thiamine diphosphate biosynthetic process"/>
    <property type="evidence" value="ECO:0007669"/>
    <property type="project" value="InterPro"/>
</dbReference>
<evidence type="ECO:0000256" key="5">
    <source>
        <dbReference type="NCBIfam" id="TIGR01378"/>
    </source>
</evidence>
<dbReference type="GO" id="GO:0016301">
    <property type="term" value="F:kinase activity"/>
    <property type="evidence" value="ECO:0007669"/>
    <property type="project" value="UniProtKB-KW"/>
</dbReference>
<keyword evidence="4" id="KW-0067">ATP-binding</keyword>
<dbReference type="EMBL" id="DVFZ01000106">
    <property type="protein sequence ID" value="HIQ83733.1"/>
    <property type="molecule type" value="Genomic_DNA"/>
</dbReference>
<evidence type="ECO:0000259" key="6">
    <source>
        <dbReference type="Pfam" id="PF04263"/>
    </source>
</evidence>
<evidence type="ECO:0000256" key="4">
    <source>
        <dbReference type="ARBA" id="ARBA00022840"/>
    </source>
</evidence>
<keyword evidence="2" id="KW-0547">Nucleotide-binding</keyword>
<proteinExistence type="predicted"/>
<gene>
    <name evidence="7" type="ORF">IAA52_11600</name>
</gene>
<protein>
    <recommendedName>
        <fullName evidence="5">Thiamine diphosphokinase</fullName>
        <ecNumber evidence="5">2.7.6.2</ecNumber>
    </recommendedName>
</protein>
<dbReference type="InterPro" id="IPR006282">
    <property type="entry name" value="Thi_PPkinase"/>
</dbReference>
<feature type="domain" description="Thiamin pyrophosphokinase catalytic" evidence="6">
    <location>
        <begin position="24"/>
        <end position="110"/>
    </location>
</feature>
<dbReference type="GO" id="GO:0005524">
    <property type="term" value="F:ATP binding"/>
    <property type="evidence" value="ECO:0007669"/>
    <property type="project" value="UniProtKB-KW"/>
</dbReference>
<dbReference type="CDD" id="cd07995">
    <property type="entry name" value="TPK"/>
    <property type="match status" value="1"/>
</dbReference>
<dbReference type="GO" id="GO:0006772">
    <property type="term" value="P:thiamine metabolic process"/>
    <property type="evidence" value="ECO:0007669"/>
    <property type="project" value="UniProtKB-UniRule"/>
</dbReference>
<dbReference type="PANTHER" id="PTHR41299:SF1">
    <property type="entry name" value="THIAMINE PYROPHOSPHOKINASE"/>
    <property type="match status" value="1"/>
</dbReference>
<sequence>MDGRCWIVGAGDWCAEGWSPQAGDLVIAADGGQAPLSQLGAMADVVVGDFDSLREAPRGGEIVRLPAEKDDTDMVAALRLGLARGYRDFRLYGAAGGRIDHTIANLQALGFLARQGARGVLVEARYKLTTLWNGEMRFRAESRGLLSVFAQCGEARGVDLEGLKYEQHGFTLREDYPMGVSNEFTGILARVAVREGMLLVAWEHTAFAEGI</sequence>
<keyword evidence="3" id="KW-0418">Kinase</keyword>
<dbReference type="SUPFAM" id="SSF63999">
    <property type="entry name" value="Thiamin pyrophosphokinase, catalytic domain"/>
    <property type="match status" value="1"/>
</dbReference>
<evidence type="ECO:0000256" key="1">
    <source>
        <dbReference type="ARBA" id="ARBA00022679"/>
    </source>
</evidence>
<comment type="caution">
    <text evidence="7">The sequence shown here is derived from an EMBL/GenBank/DDBJ whole genome shotgun (WGS) entry which is preliminary data.</text>
</comment>
<dbReference type="AlphaFoldDB" id="A0A9D0ZN82"/>
<accession>A0A9D0ZN82</accession>
<dbReference type="Pfam" id="PF04263">
    <property type="entry name" value="TPK_catalytic"/>
    <property type="match status" value="1"/>
</dbReference>
<evidence type="ECO:0000256" key="2">
    <source>
        <dbReference type="ARBA" id="ARBA00022741"/>
    </source>
</evidence>
<dbReference type="InterPro" id="IPR053149">
    <property type="entry name" value="TPK"/>
</dbReference>
<evidence type="ECO:0000313" key="7">
    <source>
        <dbReference type="EMBL" id="HIQ83733.1"/>
    </source>
</evidence>
<evidence type="ECO:0000256" key="3">
    <source>
        <dbReference type="ARBA" id="ARBA00022777"/>
    </source>
</evidence>